<comment type="caution">
    <text evidence="1">The sequence shown here is derived from an EMBL/GenBank/DDBJ whole genome shotgun (WGS) entry which is preliminary data.</text>
</comment>
<evidence type="ECO:0000313" key="1">
    <source>
        <dbReference type="EMBL" id="KAL0311560.1"/>
    </source>
</evidence>
<accession>A0AAW2L034</accession>
<organism evidence="1">
    <name type="scientific">Sesamum angustifolium</name>
    <dbReference type="NCBI Taxonomy" id="2727405"/>
    <lineage>
        <taxon>Eukaryota</taxon>
        <taxon>Viridiplantae</taxon>
        <taxon>Streptophyta</taxon>
        <taxon>Embryophyta</taxon>
        <taxon>Tracheophyta</taxon>
        <taxon>Spermatophyta</taxon>
        <taxon>Magnoliopsida</taxon>
        <taxon>eudicotyledons</taxon>
        <taxon>Gunneridae</taxon>
        <taxon>Pentapetalae</taxon>
        <taxon>asterids</taxon>
        <taxon>lamiids</taxon>
        <taxon>Lamiales</taxon>
        <taxon>Pedaliaceae</taxon>
        <taxon>Sesamum</taxon>
    </lineage>
</organism>
<dbReference type="PANTHER" id="PTHR33116">
    <property type="entry name" value="REVERSE TRANSCRIPTASE ZINC-BINDING DOMAIN-CONTAINING PROTEIN-RELATED-RELATED"/>
    <property type="match status" value="1"/>
</dbReference>
<protein>
    <submittedName>
        <fullName evidence="1">Uncharacterized protein</fullName>
    </submittedName>
</protein>
<dbReference type="PANTHER" id="PTHR33116:SF80">
    <property type="entry name" value="REVERSE TRANSCRIPTASE ZINC-BINDING DOMAIN-CONTAINING PROTEIN"/>
    <property type="match status" value="1"/>
</dbReference>
<reference evidence="1" key="1">
    <citation type="submission" date="2020-06" db="EMBL/GenBank/DDBJ databases">
        <authorList>
            <person name="Li T."/>
            <person name="Hu X."/>
            <person name="Zhang T."/>
            <person name="Song X."/>
            <person name="Zhang H."/>
            <person name="Dai N."/>
            <person name="Sheng W."/>
            <person name="Hou X."/>
            <person name="Wei L."/>
        </authorList>
    </citation>
    <scope>NUCLEOTIDE SEQUENCE</scope>
    <source>
        <strain evidence="1">G01</strain>
        <tissue evidence="1">Leaf</tissue>
    </source>
</reference>
<gene>
    <name evidence="1" type="ORF">Sangu_2450700</name>
</gene>
<sequence length="126" mass="14152">MRKANLIAQRIKIITGFSMMTHPIIYLGAPLYESLIDKVRAKISRCEHCDLSYGVRLQLIKSVLSSTPIYLLQVLNPPVGIIQKLEQLFAKYFRAAQQSKGKSTGLSGKTFAIPLKKWTGVETSER</sequence>
<dbReference type="AlphaFoldDB" id="A0AAW2L034"/>
<dbReference type="EMBL" id="JACGWK010000016">
    <property type="protein sequence ID" value="KAL0311560.1"/>
    <property type="molecule type" value="Genomic_DNA"/>
</dbReference>
<reference evidence="1" key="2">
    <citation type="journal article" date="2024" name="Plant">
        <title>Genomic evolution and insights into agronomic trait innovations of Sesamum species.</title>
        <authorList>
            <person name="Miao H."/>
            <person name="Wang L."/>
            <person name="Qu L."/>
            <person name="Liu H."/>
            <person name="Sun Y."/>
            <person name="Le M."/>
            <person name="Wang Q."/>
            <person name="Wei S."/>
            <person name="Zheng Y."/>
            <person name="Lin W."/>
            <person name="Duan Y."/>
            <person name="Cao H."/>
            <person name="Xiong S."/>
            <person name="Wang X."/>
            <person name="Wei L."/>
            <person name="Li C."/>
            <person name="Ma Q."/>
            <person name="Ju M."/>
            <person name="Zhao R."/>
            <person name="Li G."/>
            <person name="Mu C."/>
            <person name="Tian Q."/>
            <person name="Mei H."/>
            <person name="Zhang T."/>
            <person name="Gao T."/>
            <person name="Zhang H."/>
        </authorList>
    </citation>
    <scope>NUCLEOTIDE SEQUENCE</scope>
    <source>
        <strain evidence="1">G01</strain>
    </source>
</reference>
<proteinExistence type="predicted"/>
<name>A0AAW2L034_9LAMI</name>